<proteinExistence type="predicted"/>
<protein>
    <submittedName>
        <fullName evidence="1">Uncharacterized protein</fullName>
    </submittedName>
</protein>
<gene>
    <name evidence="1" type="ORF">BD289DRAFT_5300</name>
</gene>
<dbReference type="EMBL" id="KZ678372">
    <property type="protein sequence ID" value="PSS05316.1"/>
    <property type="molecule type" value="Genomic_DNA"/>
</dbReference>
<dbReference type="InParanoid" id="A0A2T3ANW4"/>
<evidence type="ECO:0000313" key="1">
    <source>
        <dbReference type="EMBL" id="PSS05316.1"/>
    </source>
</evidence>
<reference evidence="1 2" key="1">
    <citation type="journal article" date="2018" name="Mycol. Prog.">
        <title>Coniella lustricola, a new species from submerged detritus.</title>
        <authorList>
            <person name="Raudabaugh D.B."/>
            <person name="Iturriaga T."/>
            <person name="Carver A."/>
            <person name="Mondo S."/>
            <person name="Pangilinan J."/>
            <person name="Lipzen A."/>
            <person name="He G."/>
            <person name="Amirebrahimi M."/>
            <person name="Grigoriev I.V."/>
            <person name="Miller A.N."/>
        </authorList>
    </citation>
    <scope>NUCLEOTIDE SEQUENCE [LARGE SCALE GENOMIC DNA]</scope>
    <source>
        <strain evidence="1 2">B22-T-1</strain>
    </source>
</reference>
<keyword evidence="2" id="KW-1185">Reference proteome</keyword>
<dbReference type="AlphaFoldDB" id="A0A2T3ANW4"/>
<accession>A0A2T3ANW4</accession>
<name>A0A2T3ANW4_9PEZI</name>
<evidence type="ECO:0000313" key="2">
    <source>
        <dbReference type="Proteomes" id="UP000241462"/>
    </source>
</evidence>
<sequence length="74" mass="7792">MTMIVSAHNVGGLRSNIAPTRSLFSKARAKFLLVHAVLVGRCNAAAIAGLGRASCTVISVTKSTFVIRTTKYVS</sequence>
<dbReference type="Proteomes" id="UP000241462">
    <property type="component" value="Unassembled WGS sequence"/>
</dbReference>
<organism evidence="1 2">
    <name type="scientific">Coniella lustricola</name>
    <dbReference type="NCBI Taxonomy" id="2025994"/>
    <lineage>
        <taxon>Eukaryota</taxon>
        <taxon>Fungi</taxon>
        <taxon>Dikarya</taxon>
        <taxon>Ascomycota</taxon>
        <taxon>Pezizomycotina</taxon>
        <taxon>Sordariomycetes</taxon>
        <taxon>Sordariomycetidae</taxon>
        <taxon>Diaporthales</taxon>
        <taxon>Schizoparmaceae</taxon>
        <taxon>Coniella</taxon>
    </lineage>
</organism>